<feature type="domain" description="Right handed beta helix" evidence="2">
    <location>
        <begin position="130"/>
        <end position="319"/>
    </location>
</feature>
<dbReference type="Proteomes" id="UP001165498">
    <property type="component" value="Unassembled WGS sequence"/>
</dbReference>
<protein>
    <submittedName>
        <fullName evidence="3">Right-handed parallel beta-helix repeat-containing protein</fullName>
    </submittedName>
</protein>
<dbReference type="InterPro" id="IPR012334">
    <property type="entry name" value="Pectin_lyas_fold"/>
</dbReference>
<accession>A0ABT1QSC0</accession>
<sequence>MHWTAAVSIAIAGLCAGAAQARLVPVGDVAGLRAALLAVQPGDDIVLAPGTYALDSNLNCSVNGTAAQPIRLRAAAPRSVLLRFAPGGIAEGFRVSGAYWTLESLDIEGACATDSNCEHAIHLFGNAEFFTLRDSVLRDFNAQLKANGVQSGAAYVYPDDALIEYNLFYDSRARNTANPVTKLDVVGGRRWIVRGNTFRDFQKGGGDTISYAAFLKGNSRDGLFERNLVRCSQQFSGGVRLGLSFGGGGTSPNSICEDGSCTPEHQNGVMRNNLVMSCNDVGIYLNKAANTRLLHNTLYATTGIDVRFAASTAEIRNNLLAGAIRLRDGGSSTNAGNLAGVSPANFSAWFQAPAAADFRLLDGAAFVDLGVAEPQVTNDFCTNLRHDGLPDVGAVEYDAQAGCETTAGGGLPLRLFRDGFDG</sequence>
<evidence type="ECO:0000259" key="2">
    <source>
        <dbReference type="Pfam" id="PF13229"/>
    </source>
</evidence>
<dbReference type="RefSeq" id="WP_255914260.1">
    <property type="nucleotide sequence ID" value="NZ_JANFQO010000008.1"/>
</dbReference>
<evidence type="ECO:0000313" key="3">
    <source>
        <dbReference type="EMBL" id="MCQ4165184.1"/>
    </source>
</evidence>
<evidence type="ECO:0000256" key="1">
    <source>
        <dbReference type="SAM" id="SignalP"/>
    </source>
</evidence>
<keyword evidence="4" id="KW-1185">Reference proteome</keyword>
<gene>
    <name evidence="3" type="ORF">NM961_10730</name>
</gene>
<name>A0ABT1QSC0_9GAMM</name>
<dbReference type="SUPFAM" id="SSF51126">
    <property type="entry name" value="Pectin lyase-like"/>
    <property type="match status" value="1"/>
</dbReference>
<evidence type="ECO:0000313" key="4">
    <source>
        <dbReference type="Proteomes" id="UP001165498"/>
    </source>
</evidence>
<dbReference type="Pfam" id="PF13229">
    <property type="entry name" value="Beta_helix"/>
    <property type="match status" value="1"/>
</dbReference>
<proteinExistence type="predicted"/>
<dbReference type="Gene3D" id="2.160.20.10">
    <property type="entry name" value="Single-stranded right-handed beta-helix, Pectin lyase-like"/>
    <property type="match status" value="1"/>
</dbReference>
<dbReference type="EMBL" id="JANFQO010000008">
    <property type="protein sequence ID" value="MCQ4165184.1"/>
    <property type="molecule type" value="Genomic_DNA"/>
</dbReference>
<feature type="signal peptide" evidence="1">
    <location>
        <begin position="1"/>
        <end position="21"/>
    </location>
</feature>
<reference evidence="3" key="1">
    <citation type="submission" date="2022-07" db="EMBL/GenBank/DDBJ databases">
        <title>Tahibacter sp., a new gammaproteobacterium isolated from the silt sample collected at pig farm.</title>
        <authorList>
            <person name="Chen H."/>
        </authorList>
    </citation>
    <scope>NUCLEOTIDE SEQUENCE</scope>
    <source>
        <strain evidence="3">P2K</strain>
    </source>
</reference>
<feature type="chain" id="PRO_5046506390" evidence="1">
    <location>
        <begin position="22"/>
        <end position="422"/>
    </location>
</feature>
<dbReference type="InterPro" id="IPR039448">
    <property type="entry name" value="Beta_helix"/>
</dbReference>
<dbReference type="InterPro" id="IPR011050">
    <property type="entry name" value="Pectin_lyase_fold/virulence"/>
</dbReference>
<organism evidence="3 4">
    <name type="scientific">Tahibacter harae</name>
    <dbReference type="NCBI Taxonomy" id="2963937"/>
    <lineage>
        <taxon>Bacteria</taxon>
        <taxon>Pseudomonadati</taxon>
        <taxon>Pseudomonadota</taxon>
        <taxon>Gammaproteobacteria</taxon>
        <taxon>Lysobacterales</taxon>
        <taxon>Rhodanobacteraceae</taxon>
        <taxon>Tahibacter</taxon>
    </lineage>
</organism>
<comment type="caution">
    <text evidence="3">The sequence shown here is derived from an EMBL/GenBank/DDBJ whole genome shotgun (WGS) entry which is preliminary data.</text>
</comment>
<keyword evidence="1" id="KW-0732">Signal</keyword>